<proteinExistence type="predicted"/>
<dbReference type="Proteomes" id="UP000070133">
    <property type="component" value="Unassembled WGS sequence"/>
</dbReference>
<organism evidence="2 3">
    <name type="scientific">Pseudocercospora eumusae</name>
    <dbReference type="NCBI Taxonomy" id="321146"/>
    <lineage>
        <taxon>Eukaryota</taxon>
        <taxon>Fungi</taxon>
        <taxon>Dikarya</taxon>
        <taxon>Ascomycota</taxon>
        <taxon>Pezizomycotina</taxon>
        <taxon>Dothideomycetes</taxon>
        <taxon>Dothideomycetidae</taxon>
        <taxon>Mycosphaerellales</taxon>
        <taxon>Mycosphaerellaceae</taxon>
        <taxon>Pseudocercospora</taxon>
    </lineage>
</organism>
<feature type="region of interest" description="Disordered" evidence="1">
    <location>
        <begin position="56"/>
        <end position="105"/>
    </location>
</feature>
<dbReference type="EMBL" id="LFZN01000047">
    <property type="protein sequence ID" value="KXT01971.1"/>
    <property type="molecule type" value="Genomic_DNA"/>
</dbReference>
<gene>
    <name evidence="2" type="ORF">AC578_6579</name>
</gene>
<comment type="caution">
    <text evidence="2">The sequence shown here is derived from an EMBL/GenBank/DDBJ whole genome shotgun (WGS) entry which is preliminary data.</text>
</comment>
<accession>A0A139HHM1</accession>
<dbReference type="AlphaFoldDB" id="A0A139HHM1"/>
<evidence type="ECO:0000256" key="1">
    <source>
        <dbReference type="SAM" id="MobiDB-lite"/>
    </source>
</evidence>
<feature type="compositionally biased region" description="Basic residues" evidence="1">
    <location>
        <begin position="86"/>
        <end position="105"/>
    </location>
</feature>
<name>A0A139HHM1_9PEZI</name>
<protein>
    <submittedName>
        <fullName evidence="2">Uncharacterized protein</fullName>
    </submittedName>
</protein>
<sequence length="105" mass="11591">MTRHKTLVRGTPTSAWPNELREQHRLFSKATPSQGAVTAMRPNDTHSEAMIESLQKATGGKPGMPVDELPLPNTIGENDIKSPPRSPRKARNGKKSGKKKLRRAK</sequence>
<evidence type="ECO:0000313" key="3">
    <source>
        <dbReference type="Proteomes" id="UP000070133"/>
    </source>
</evidence>
<keyword evidence="3" id="KW-1185">Reference proteome</keyword>
<reference evidence="2 3" key="1">
    <citation type="submission" date="2015-07" db="EMBL/GenBank/DDBJ databases">
        <title>Comparative genomics of the Sigatoka disease complex on banana suggests a link between parallel evolutionary changes in Pseudocercospora fijiensis and Pseudocercospora eumusae and increased virulence on the banana host.</title>
        <authorList>
            <person name="Chang T.-C."/>
            <person name="Salvucci A."/>
            <person name="Crous P.W."/>
            <person name="Stergiopoulos I."/>
        </authorList>
    </citation>
    <scope>NUCLEOTIDE SEQUENCE [LARGE SCALE GENOMIC DNA]</scope>
    <source>
        <strain evidence="2 3">CBS 114824</strain>
    </source>
</reference>
<evidence type="ECO:0000313" key="2">
    <source>
        <dbReference type="EMBL" id="KXT01971.1"/>
    </source>
</evidence>